<dbReference type="PANTHER" id="PTHR43792:SF8">
    <property type="entry name" value="[RIBOSOMAL PROTEIN US5]-ALANINE N-ACETYLTRANSFERASE"/>
    <property type="match status" value="1"/>
</dbReference>
<dbReference type="PANTHER" id="PTHR43792">
    <property type="entry name" value="GNAT FAMILY, PUTATIVE (AFU_ORTHOLOGUE AFUA_3G00765)-RELATED-RELATED"/>
    <property type="match status" value="1"/>
</dbReference>
<gene>
    <name evidence="5" type="ORF">FA14DRAFT_76954</name>
</gene>
<sequence>MEKQQPTLETSRLILRPIRQDDAFHILALGGDRDVASTTQLPHPYTEGNAKDFVEKQAKVYRDGECVNFAICAKDKRFADEIGWEPGRLMGVIGFYLNLANNRAELGYWLVKPFWGKGITFESAKAVVEYGFTDVQLNRIYANHVTRNVASGQILKKLGMRFEGTSRQHIFRWEHAEDSENYAILASEWQQNTIQAMKKA</sequence>
<dbReference type="Gene3D" id="3.40.630.30">
    <property type="match status" value="1"/>
</dbReference>
<feature type="domain" description="N-acetyltransferase" evidence="4">
    <location>
        <begin position="12"/>
        <end position="161"/>
    </location>
</feature>
<evidence type="ECO:0000313" key="5">
    <source>
        <dbReference type="EMBL" id="PWN32701.1"/>
    </source>
</evidence>
<evidence type="ECO:0000256" key="2">
    <source>
        <dbReference type="ARBA" id="ARBA00023315"/>
    </source>
</evidence>
<evidence type="ECO:0000256" key="3">
    <source>
        <dbReference type="ARBA" id="ARBA00038502"/>
    </source>
</evidence>
<dbReference type="SUPFAM" id="SSF55729">
    <property type="entry name" value="Acyl-CoA N-acyltransferases (Nat)"/>
    <property type="match status" value="1"/>
</dbReference>
<protein>
    <submittedName>
        <fullName evidence="5">Acetyltransferase</fullName>
    </submittedName>
</protein>
<dbReference type="InterPro" id="IPR000182">
    <property type="entry name" value="GNAT_dom"/>
</dbReference>
<organism evidence="5 6">
    <name type="scientific">Meira miltonrushii</name>
    <dbReference type="NCBI Taxonomy" id="1280837"/>
    <lineage>
        <taxon>Eukaryota</taxon>
        <taxon>Fungi</taxon>
        <taxon>Dikarya</taxon>
        <taxon>Basidiomycota</taxon>
        <taxon>Ustilaginomycotina</taxon>
        <taxon>Exobasidiomycetes</taxon>
        <taxon>Exobasidiales</taxon>
        <taxon>Brachybasidiaceae</taxon>
        <taxon>Meira</taxon>
    </lineage>
</organism>
<dbReference type="AlphaFoldDB" id="A0A316V897"/>
<name>A0A316V897_9BASI</name>
<reference evidence="5 6" key="1">
    <citation type="journal article" date="2018" name="Mol. Biol. Evol.">
        <title>Broad Genomic Sampling Reveals a Smut Pathogenic Ancestry of the Fungal Clade Ustilaginomycotina.</title>
        <authorList>
            <person name="Kijpornyongpan T."/>
            <person name="Mondo S.J."/>
            <person name="Barry K."/>
            <person name="Sandor L."/>
            <person name="Lee J."/>
            <person name="Lipzen A."/>
            <person name="Pangilinan J."/>
            <person name="LaButti K."/>
            <person name="Hainaut M."/>
            <person name="Henrissat B."/>
            <person name="Grigoriev I.V."/>
            <person name="Spatafora J.W."/>
            <person name="Aime M.C."/>
        </authorList>
    </citation>
    <scope>NUCLEOTIDE SEQUENCE [LARGE SCALE GENOMIC DNA]</scope>
    <source>
        <strain evidence="5 6">MCA 3882</strain>
    </source>
</reference>
<evidence type="ECO:0000313" key="6">
    <source>
        <dbReference type="Proteomes" id="UP000245771"/>
    </source>
</evidence>
<proteinExistence type="inferred from homology"/>
<keyword evidence="2" id="KW-0012">Acyltransferase</keyword>
<dbReference type="InterPro" id="IPR051531">
    <property type="entry name" value="N-acetyltransferase"/>
</dbReference>
<dbReference type="OrthoDB" id="630895at2759"/>
<comment type="similarity">
    <text evidence="3">Belongs to the acetyltransferase family. RimJ subfamily.</text>
</comment>
<keyword evidence="6" id="KW-1185">Reference proteome</keyword>
<keyword evidence="1 5" id="KW-0808">Transferase</keyword>
<dbReference type="GO" id="GO:0016747">
    <property type="term" value="F:acyltransferase activity, transferring groups other than amino-acyl groups"/>
    <property type="evidence" value="ECO:0007669"/>
    <property type="project" value="InterPro"/>
</dbReference>
<evidence type="ECO:0000256" key="1">
    <source>
        <dbReference type="ARBA" id="ARBA00022679"/>
    </source>
</evidence>
<dbReference type="EMBL" id="KZ819605">
    <property type="protein sequence ID" value="PWN32701.1"/>
    <property type="molecule type" value="Genomic_DNA"/>
</dbReference>
<dbReference type="InParanoid" id="A0A316V897"/>
<dbReference type="Pfam" id="PF13302">
    <property type="entry name" value="Acetyltransf_3"/>
    <property type="match status" value="1"/>
</dbReference>
<accession>A0A316V897</accession>
<evidence type="ECO:0000259" key="4">
    <source>
        <dbReference type="Pfam" id="PF13302"/>
    </source>
</evidence>
<dbReference type="STRING" id="1280837.A0A316V897"/>
<dbReference type="GeneID" id="37024637"/>
<dbReference type="RefSeq" id="XP_025353003.1">
    <property type="nucleotide sequence ID" value="XM_025502856.1"/>
</dbReference>
<dbReference type="Proteomes" id="UP000245771">
    <property type="component" value="Unassembled WGS sequence"/>
</dbReference>
<dbReference type="InterPro" id="IPR016181">
    <property type="entry name" value="Acyl_CoA_acyltransferase"/>
</dbReference>